<comment type="caution">
    <text evidence="1">The sequence shown here is derived from an EMBL/GenBank/DDBJ whole genome shotgun (WGS) entry which is preliminary data.</text>
</comment>
<evidence type="ECO:0000313" key="1">
    <source>
        <dbReference type="EMBL" id="CAB1441088.1"/>
    </source>
</evidence>
<protein>
    <submittedName>
        <fullName evidence="1">Uncharacterized protein</fullName>
    </submittedName>
</protein>
<dbReference type="EMBL" id="CADEAL010002558">
    <property type="protein sequence ID" value="CAB1441088.1"/>
    <property type="molecule type" value="Genomic_DNA"/>
</dbReference>
<dbReference type="AlphaFoldDB" id="A0A9N7V1L1"/>
<accession>A0A9N7V1L1</accession>
<sequence length="149" mass="15758">MAVGMGGGVKGVGAVKVFSRPRELQLSYHTAQGSGTEAGFTAAGGVHTKSSPFSFCGLAAEHTCFGAWKVERSPTVWLPECGAPQSRLMMCERRAGGDKSGHSSACRRELTFDAHSNGRTAGECLLTGRRGAYHPLPQTIAIRRHTLLG</sequence>
<dbReference type="Proteomes" id="UP001153269">
    <property type="component" value="Unassembled WGS sequence"/>
</dbReference>
<keyword evidence="2" id="KW-1185">Reference proteome</keyword>
<reference evidence="1" key="1">
    <citation type="submission" date="2020-03" db="EMBL/GenBank/DDBJ databases">
        <authorList>
            <person name="Weist P."/>
        </authorList>
    </citation>
    <scope>NUCLEOTIDE SEQUENCE</scope>
</reference>
<name>A0A9N7V1L1_PLEPL</name>
<gene>
    <name evidence="1" type="ORF">PLEPLA_LOCUS28874</name>
</gene>
<proteinExistence type="predicted"/>
<organism evidence="1 2">
    <name type="scientific">Pleuronectes platessa</name>
    <name type="common">European plaice</name>
    <dbReference type="NCBI Taxonomy" id="8262"/>
    <lineage>
        <taxon>Eukaryota</taxon>
        <taxon>Metazoa</taxon>
        <taxon>Chordata</taxon>
        <taxon>Craniata</taxon>
        <taxon>Vertebrata</taxon>
        <taxon>Euteleostomi</taxon>
        <taxon>Actinopterygii</taxon>
        <taxon>Neopterygii</taxon>
        <taxon>Teleostei</taxon>
        <taxon>Neoteleostei</taxon>
        <taxon>Acanthomorphata</taxon>
        <taxon>Carangaria</taxon>
        <taxon>Pleuronectiformes</taxon>
        <taxon>Pleuronectoidei</taxon>
        <taxon>Pleuronectidae</taxon>
        <taxon>Pleuronectes</taxon>
    </lineage>
</organism>
<evidence type="ECO:0000313" key="2">
    <source>
        <dbReference type="Proteomes" id="UP001153269"/>
    </source>
</evidence>